<keyword evidence="2" id="KW-0479">Metal-binding</keyword>
<dbReference type="GO" id="GO:0005829">
    <property type="term" value="C:cytosol"/>
    <property type="evidence" value="ECO:0007669"/>
    <property type="project" value="TreeGrafter"/>
</dbReference>
<dbReference type="GO" id="GO:0140663">
    <property type="term" value="F:ATP-dependent FeS chaperone activity"/>
    <property type="evidence" value="ECO:0007669"/>
    <property type="project" value="InterPro"/>
</dbReference>
<dbReference type="PANTHER" id="PTHR23264">
    <property type="entry name" value="NUCLEOTIDE-BINDING PROTEIN NBP35 YEAST -RELATED"/>
    <property type="match status" value="1"/>
</dbReference>
<organism evidence="7 8">
    <name type="scientific">Chelydra serpentina</name>
    <name type="common">Snapping turtle</name>
    <name type="synonym">Testudo serpentina</name>
    <dbReference type="NCBI Taxonomy" id="8475"/>
    <lineage>
        <taxon>Eukaryota</taxon>
        <taxon>Metazoa</taxon>
        <taxon>Chordata</taxon>
        <taxon>Craniata</taxon>
        <taxon>Vertebrata</taxon>
        <taxon>Euteleostomi</taxon>
        <taxon>Archelosauria</taxon>
        <taxon>Testudinata</taxon>
        <taxon>Testudines</taxon>
        <taxon>Cryptodira</taxon>
        <taxon>Durocryptodira</taxon>
        <taxon>Americhelydia</taxon>
        <taxon>Chelydroidea</taxon>
        <taxon>Chelydridae</taxon>
        <taxon>Chelydra</taxon>
    </lineage>
</organism>
<dbReference type="AlphaFoldDB" id="A0A8T1T9R2"/>
<evidence type="ECO:0000256" key="2">
    <source>
        <dbReference type="ARBA" id="ARBA00022723"/>
    </source>
</evidence>
<dbReference type="Gene3D" id="3.40.50.300">
    <property type="entry name" value="P-loop containing nucleotide triphosphate hydrolases"/>
    <property type="match status" value="1"/>
</dbReference>
<keyword evidence="1" id="KW-0004">4Fe-4S</keyword>
<dbReference type="EMBL" id="JAHGAV010000023">
    <property type="protein sequence ID" value="KAG6937553.1"/>
    <property type="molecule type" value="Genomic_DNA"/>
</dbReference>
<name>A0A8T1T9R2_CHESE</name>
<evidence type="ECO:0000313" key="8">
    <source>
        <dbReference type="Proteomes" id="UP000765507"/>
    </source>
</evidence>
<dbReference type="GO" id="GO:0005524">
    <property type="term" value="F:ATP binding"/>
    <property type="evidence" value="ECO:0007669"/>
    <property type="project" value="UniProtKB-KW"/>
</dbReference>
<dbReference type="GO" id="GO:0016226">
    <property type="term" value="P:iron-sulfur cluster assembly"/>
    <property type="evidence" value="ECO:0007669"/>
    <property type="project" value="InterPro"/>
</dbReference>
<evidence type="ECO:0000256" key="3">
    <source>
        <dbReference type="ARBA" id="ARBA00022741"/>
    </source>
</evidence>
<evidence type="ECO:0000256" key="5">
    <source>
        <dbReference type="ARBA" id="ARBA00023004"/>
    </source>
</evidence>
<dbReference type="Pfam" id="PF10609">
    <property type="entry name" value="ParA"/>
    <property type="match status" value="1"/>
</dbReference>
<comment type="caution">
    <text evidence="7">The sequence shown here is derived from an EMBL/GenBank/DDBJ whole genome shotgun (WGS) entry which is preliminary data.</text>
</comment>
<keyword evidence="8" id="KW-1185">Reference proteome</keyword>
<evidence type="ECO:0000313" key="7">
    <source>
        <dbReference type="EMBL" id="KAG6937553.1"/>
    </source>
</evidence>
<dbReference type="PANTHER" id="PTHR23264:SF35">
    <property type="entry name" value="CYTOSOLIC FE-S CLUSTER ASSEMBLY FACTOR NUBP1"/>
    <property type="match status" value="1"/>
</dbReference>
<evidence type="ECO:0000256" key="6">
    <source>
        <dbReference type="ARBA" id="ARBA00023014"/>
    </source>
</evidence>
<proteinExistence type="predicted"/>
<dbReference type="InterPro" id="IPR027417">
    <property type="entry name" value="P-loop_NTPase"/>
</dbReference>
<dbReference type="Proteomes" id="UP000765507">
    <property type="component" value="Unassembled WGS sequence"/>
</dbReference>
<keyword evidence="6" id="KW-0411">Iron-sulfur</keyword>
<keyword evidence="4" id="KW-0067">ATP-binding</keyword>
<keyword evidence="3" id="KW-0547">Nucleotide-binding</keyword>
<protein>
    <submittedName>
        <fullName evidence="7">Nucleotide binding protein 1</fullName>
    </submittedName>
</protein>
<dbReference type="InterPro" id="IPR000808">
    <property type="entry name" value="Mrp-like_CS"/>
</dbReference>
<feature type="non-terminal residue" evidence="7">
    <location>
        <position position="101"/>
    </location>
</feature>
<dbReference type="GO" id="GO:0051539">
    <property type="term" value="F:4 iron, 4 sulfur cluster binding"/>
    <property type="evidence" value="ECO:0007669"/>
    <property type="project" value="UniProtKB-KW"/>
</dbReference>
<dbReference type="InterPro" id="IPR019591">
    <property type="entry name" value="Mrp/NBP35_ATP-bd"/>
</dbReference>
<accession>A0A8T1T9R2</accession>
<dbReference type="InterPro" id="IPR033756">
    <property type="entry name" value="YlxH/NBP35"/>
</dbReference>
<evidence type="ECO:0000256" key="1">
    <source>
        <dbReference type="ARBA" id="ARBA00022485"/>
    </source>
</evidence>
<dbReference type="GO" id="GO:0046872">
    <property type="term" value="F:metal ion binding"/>
    <property type="evidence" value="ECO:0007669"/>
    <property type="project" value="UniProtKB-KW"/>
</dbReference>
<reference evidence="7 8" key="1">
    <citation type="journal article" date="2020" name="G3 (Bethesda)">
        <title>Draft Genome of the Common Snapping Turtle, Chelydra serpentina, a Model for Phenotypic Plasticity in Reptiles.</title>
        <authorList>
            <person name="Das D."/>
            <person name="Singh S.K."/>
            <person name="Bierstedt J."/>
            <person name="Erickson A."/>
            <person name="Galli G.L.J."/>
            <person name="Crossley D.A. 2nd"/>
            <person name="Rhen T."/>
        </authorList>
    </citation>
    <scope>NUCLEOTIDE SEQUENCE [LARGE SCALE GENOMIC DNA]</scope>
    <source>
        <strain evidence="7">KW</strain>
    </source>
</reference>
<dbReference type="PROSITE" id="PS01215">
    <property type="entry name" value="MRP"/>
    <property type="match status" value="1"/>
</dbReference>
<keyword evidence="5" id="KW-0408">Iron</keyword>
<dbReference type="SUPFAM" id="SSF52540">
    <property type="entry name" value="P-loop containing nucleoside triphosphate hydrolases"/>
    <property type="match status" value="1"/>
</dbReference>
<evidence type="ECO:0000256" key="4">
    <source>
        <dbReference type="ARBA" id="ARBA00022840"/>
    </source>
</evidence>
<gene>
    <name evidence="7" type="primary">NUBP1</name>
    <name evidence="7" type="ORF">G0U57_009140</name>
</gene>
<sequence length="101" mass="11143">QVHLSGSGWSPVYVEENLSVMSVGFLLSVPNDAVIWRGPKKNGMIKQFLHDVEWGEIDYLIVDTPPGTSDEHLSIVQYLSSAHIDAAVIITIPQEISLQDV</sequence>
<dbReference type="OrthoDB" id="1741334at2759"/>